<dbReference type="InterPro" id="IPR001647">
    <property type="entry name" value="HTH_TetR"/>
</dbReference>
<dbReference type="InterPro" id="IPR041490">
    <property type="entry name" value="KstR2_TetR_C"/>
</dbReference>
<dbReference type="RefSeq" id="WP_167928668.1">
    <property type="nucleotide sequence ID" value="NZ_JAATVY010000036.1"/>
</dbReference>
<gene>
    <name evidence="4" type="ORF">HC031_29210</name>
</gene>
<protein>
    <submittedName>
        <fullName evidence="4">TetR/AcrR family transcriptional regulator</fullName>
    </submittedName>
</protein>
<name>A0ABX0Y934_9ACTN</name>
<dbReference type="Pfam" id="PF00440">
    <property type="entry name" value="TetR_N"/>
    <property type="match status" value="1"/>
</dbReference>
<dbReference type="Proteomes" id="UP000722989">
    <property type="component" value="Unassembled WGS sequence"/>
</dbReference>
<dbReference type="EMBL" id="JAATVY010000036">
    <property type="protein sequence ID" value="NJC73764.1"/>
    <property type="molecule type" value="Genomic_DNA"/>
</dbReference>
<reference evidence="4 5" key="1">
    <citation type="submission" date="2020-03" db="EMBL/GenBank/DDBJ databases">
        <title>WGS of the type strain of Planosporangium spp.</title>
        <authorList>
            <person name="Thawai C."/>
        </authorList>
    </citation>
    <scope>NUCLEOTIDE SEQUENCE [LARGE SCALE GENOMIC DNA]</scope>
    <source>
        <strain evidence="4 5">TBRC 5610</strain>
    </source>
</reference>
<proteinExistence type="predicted"/>
<sequence length="208" mass="22240">MPYRPTEVTRRNAELKRASFLRAARSLVAARGFGGATVAAIAGECGASVGSVYSYFDSREYLLAEVFRSAAGHELATVRAAVAGAGSRATDRLNALISTFAGRALQGRRLAWSLLFEPVDPAVDAERLIYRRSYTELGEEIIRAGIADCTFVAQDVALAASAVMGAISEALVGWLRPDDADQPTTSDDDVVEGIRTFCFRALGAEETQ</sequence>
<dbReference type="Pfam" id="PF17932">
    <property type="entry name" value="TetR_C_24"/>
    <property type="match status" value="1"/>
</dbReference>
<dbReference type="InterPro" id="IPR036271">
    <property type="entry name" value="Tet_transcr_reg_TetR-rel_C_sf"/>
</dbReference>
<dbReference type="PANTHER" id="PTHR30055:SF226">
    <property type="entry name" value="HTH-TYPE TRANSCRIPTIONAL REGULATOR PKSA"/>
    <property type="match status" value="1"/>
</dbReference>
<evidence type="ECO:0000256" key="1">
    <source>
        <dbReference type="ARBA" id="ARBA00023125"/>
    </source>
</evidence>
<comment type="caution">
    <text evidence="4">The sequence shown here is derived from an EMBL/GenBank/DDBJ whole genome shotgun (WGS) entry which is preliminary data.</text>
</comment>
<evidence type="ECO:0000313" key="4">
    <source>
        <dbReference type="EMBL" id="NJC73764.1"/>
    </source>
</evidence>
<organism evidence="4 5">
    <name type="scientific">Planosporangium thailandense</name>
    <dbReference type="NCBI Taxonomy" id="765197"/>
    <lineage>
        <taxon>Bacteria</taxon>
        <taxon>Bacillati</taxon>
        <taxon>Actinomycetota</taxon>
        <taxon>Actinomycetes</taxon>
        <taxon>Micromonosporales</taxon>
        <taxon>Micromonosporaceae</taxon>
        <taxon>Planosporangium</taxon>
    </lineage>
</organism>
<dbReference type="Gene3D" id="1.10.357.10">
    <property type="entry name" value="Tetracycline Repressor, domain 2"/>
    <property type="match status" value="1"/>
</dbReference>
<dbReference type="PROSITE" id="PS50977">
    <property type="entry name" value="HTH_TETR_2"/>
    <property type="match status" value="1"/>
</dbReference>
<keyword evidence="1 2" id="KW-0238">DNA-binding</keyword>
<feature type="DNA-binding region" description="H-T-H motif" evidence="2">
    <location>
        <begin position="37"/>
        <end position="56"/>
    </location>
</feature>
<accession>A0ABX0Y934</accession>
<dbReference type="SUPFAM" id="SSF46689">
    <property type="entry name" value="Homeodomain-like"/>
    <property type="match status" value="1"/>
</dbReference>
<keyword evidence="5" id="KW-1185">Reference proteome</keyword>
<evidence type="ECO:0000256" key="2">
    <source>
        <dbReference type="PROSITE-ProRule" id="PRU00335"/>
    </source>
</evidence>
<dbReference type="InterPro" id="IPR009057">
    <property type="entry name" value="Homeodomain-like_sf"/>
</dbReference>
<dbReference type="PRINTS" id="PR00455">
    <property type="entry name" value="HTHTETR"/>
</dbReference>
<evidence type="ECO:0000313" key="5">
    <source>
        <dbReference type="Proteomes" id="UP000722989"/>
    </source>
</evidence>
<dbReference type="SUPFAM" id="SSF48498">
    <property type="entry name" value="Tetracyclin repressor-like, C-terminal domain"/>
    <property type="match status" value="1"/>
</dbReference>
<dbReference type="InterPro" id="IPR050109">
    <property type="entry name" value="HTH-type_TetR-like_transc_reg"/>
</dbReference>
<feature type="domain" description="HTH tetR-type" evidence="3">
    <location>
        <begin position="14"/>
        <end position="74"/>
    </location>
</feature>
<dbReference type="PANTHER" id="PTHR30055">
    <property type="entry name" value="HTH-TYPE TRANSCRIPTIONAL REGULATOR RUTR"/>
    <property type="match status" value="1"/>
</dbReference>
<dbReference type="Gene3D" id="1.10.10.60">
    <property type="entry name" value="Homeodomain-like"/>
    <property type="match status" value="1"/>
</dbReference>
<evidence type="ECO:0000259" key="3">
    <source>
        <dbReference type="PROSITE" id="PS50977"/>
    </source>
</evidence>